<sequence>MLGERLPERLQPLASRFGVRPYYGDIHNHCDISYGHGSLEQALRRARRQLDFVSVTGHAYWPDMPVDDPRVAHIVDFHVKGFARLEKLWGTHFDTLAAADEPGVFTVFPGYEIHSFAHGDYTIVYRDIARQEVIKADTPAELHARLRAAYGDGVFAFPHHIGYRLGARGVNWDTVVEDLSPVMEIISMHGCSETSVMDRPFLHSMGPSDGQSTARHGLNRGIRFGFLGNTDHHSGYPGSYGHGRSAVYAPENSRTALWDAVHRRRTNALTGDASHLFFAIGDAMQGGSVAAGGHDMLELEAVAGGAIDYIDLIRNGDVVGRVTPDLQQSPIDTADGSMETLLVLELGWGARGKFHDWQGSLELSGGDILSVEPRLRGSEVVSPLEGGGDAKDENDIRLSGNRIDFTIRSIANPNNTTAAMQAIAARIRITPDARVRLVLDGQSFEASAERLLEGALSGNLGPIDSPAFRLHPLPRPHQWQWRGGLAIEPLRKGDWIYARMRQANGQWNWASPIFCE</sequence>
<organism evidence="1 2">
    <name type="scientific">Shinella granuli</name>
    <dbReference type="NCBI Taxonomy" id="323621"/>
    <lineage>
        <taxon>Bacteria</taxon>
        <taxon>Pseudomonadati</taxon>
        <taxon>Pseudomonadota</taxon>
        <taxon>Alphaproteobacteria</taxon>
        <taxon>Hyphomicrobiales</taxon>
        <taxon>Rhizobiaceae</taxon>
        <taxon>Shinella</taxon>
    </lineage>
</organism>
<keyword evidence="2" id="KW-1185">Reference proteome</keyword>
<reference evidence="1 2" key="1">
    <citation type="submission" date="2019-03" db="EMBL/GenBank/DDBJ databases">
        <title>Genomic Encyclopedia of Type Strains, Phase IV (KMG-IV): sequencing the most valuable type-strain genomes for metagenomic binning, comparative biology and taxonomic classification.</title>
        <authorList>
            <person name="Goeker M."/>
        </authorList>
    </citation>
    <scope>NUCLEOTIDE SEQUENCE [LARGE SCALE GENOMIC DNA]</scope>
    <source>
        <strain evidence="1 2">DSM 18401</strain>
    </source>
</reference>
<name>A0A4R2D159_SHIGR</name>
<dbReference type="SUPFAM" id="SSF89550">
    <property type="entry name" value="PHP domain-like"/>
    <property type="match status" value="1"/>
</dbReference>
<evidence type="ECO:0000313" key="1">
    <source>
        <dbReference type="EMBL" id="TCN47245.1"/>
    </source>
</evidence>
<dbReference type="Gene3D" id="3.20.20.140">
    <property type="entry name" value="Metal-dependent hydrolases"/>
    <property type="match status" value="1"/>
</dbReference>
<comment type="caution">
    <text evidence="1">The sequence shown here is derived from an EMBL/GenBank/DDBJ whole genome shotgun (WGS) entry which is preliminary data.</text>
</comment>
<dbReference type="AlphaFoldDB" id="A0A4R2D159"/>
<dbReference type="RefSeq" id="WP_245507661.1">
    <property type="nucleotide sequence ID" value="NZ_BAABEI010000012.1"/>
</dbReference>
<dbReference type="Proteomes" id="UP000295351">
    <property type="component" value="Unassembled WGS sequence"/>
</dbReference>
<dbReference type="InterPro" id="IPR016195">
    <property type="entry name" value="Pol/histidinol_Pase-like"/>
</dbReference>
<proteinExistence type="predicted"/>
<evidence type="ECO:0008006" key="3">
    <source>
        <dbReference type="Google" id="ProtNLM"/>
    </source>
</evidence>
<gene>
    <name evidence="1" type="ORF">EV665_103420</name>
</gene>
<dbReference type="EMBL" id="SLVX01000003">
    <property type="protein sequence ID" value="TCN47245.1"/>
    <property type="molecule type" value="Genomic_DNA"/>
</dbReference>
<evidence type="ECO:0000313" key="2">
    <source>
        <dbReference type="Proteomes" id="UP000295351"/>
    </source>
</evidence>
<protein>
    <recommendedName>
        <fullName evidence="3">DUF3604 domain-containing protein</fullName>
    </recommendedName>
</protein>
<accession>A0A4R2D159</accession>